<organism evidence="6 7">
    <name type="scientific">SAR86 cluster bacterium</name>
    <dbReference type="NCBI Taxonomy" id="2030880"/>
    <lineage>
        <taxon>Bacteria</taxon>
        <taxon>Pseudomonadati</taxon>
        <taxon>Pseudomonadota</taxon>
        <taxon>Gammaproteobacteria</taxon>
        <taxon>SAR86 cluster</taxon>
    </lineage>
</organism>
<comment type="similarity">
    <text evidence="1">Belongs to the GSP E family.</text>
</comment>
<dbReference type="SUPFAM" id="SSF52540">
    <property type="entry name" value="P-loop containing nucleoside triphosphate hydrolases"/>
    <property type="match status" value="1"/>
</dbReference>
<dbReference type="SMART" id="SM00382">
    <property type="entry name" value="AAA"/>
    <property type="match status" value="1"/>
</dbReference>
<keyword evidence="3" id="KW-0067">ATP-binding</keyword>
<keyword evidence="2" id="KW-0547">Nucleotide-binding</keyword>
<evidence type="ECO:0000259" key="5">
    <source>
        <dbReference type="PROSITE" id="PS00662"/>
    </source>
</evidence>
<protein>
    <recommendedName>
        <fullName evidence="4">General secretion pathway protein E</fullName>
    </recommendedName>
</protein>
<gene>
    <name evidence="6" type="ORF">H2021_02315</name>
</gene>
<feature type="domain" description="Bacterial type II secretion system protein E" evidence="5">
    <location>
        <begin position="316"/>
        <end position="330"/>
    </location>
</feature>
<dbReference type="Pfam" id="PF00437">
    <property type="entry name" value="T2SSE"/>
    <property type="match status" value="1"/>
</dbReference>
<evidence type="ECO:0000313" key="6">
    <source>
        <dbReference type="EMBL" id="MBA4724030.1"/>
    </source>
</evidence>
<evidence type="ECO:0000256" key="3">
    <source>
        <dbReference type="ARBA" id="ARBA00022840"/>
    </source>
</evidence>
<dbReference type="Gene3D" id="3.40.50.300">
    <property type="entry name" value="P-loop containing nucleotide triphosphate hydrolases"/>
    <property type="match status" value="1"/>
</dbReference>
<dbReference type="InterPro" id="IPR003593">
    <property type="entry name" value="AAA+_ATPase"/>
</dbReference>
<dbReference type="PROSITE" id="PS00662">
    <property type="entry name" value="T2SP_E"/>
    <property type="match status" value="1"/>
</dbReference>
<dbReference type="GO" id="GO:0015627">
    <property type="term" value="C:type II protein secretion system complex"/>
    <property type="evidence" value="ECO:0007669"/>
    <property type="project" value="TreeGrafter"/>
</dbReference>
<dbReference type="InterPro" id="IPR001482">
    <property type="entry name" value="T2SS/T4SS_dom"/>
</dbReference>
<evidence type="ECO:0000313" key="7">
    <source>
        <dbReference type="Proteomes" id="UP000585327"/>
    </source>
</evidence>
<evidence type="ECO:0000256" key="4">
    <source>
        <dbReference type="ARBA" id="ARBA00047206"/>
    </source>
</evidence>
<evidence type="ECO:0000256" key="1">
    <source>
        <dbReference type="ARBA" id="ARBA00006611"/>
    </source>
</evidence>
<dbReference type="Gene3D" id="3.30.300.160">
    <property type="entry name" value="Type II secretion system, protein E, N-terminal domain"/>
    <property type="match status" value="1"/>
</dbReference>
<dbReference type="CDD" id="cd01129">
    <property type="entry name" value="PulE-GspE-like"/>
    <property type="match status" value="1"/>
</dbReference>
<dbReference type="PANTHER" id="PTHR30258:SF27">
    <property type="entry name" value="BACTERIOPHAGE ADSORPTION PROTEIN B-RELATED"/>
    <property type="match status" value="1"/>
</dbReference>
<dbReference type="GO" id="GO:0005886">
    <property type="term" value="C:plasma membrane"/>
    <property type="evidence" value="ECO:0007669"/>
    <property type="project" value="TreeGrafter"/>
</dbReference>
<dbReference type="InterPro" id="IPR054757">
    <property type="entry name" value="GSPE_N1E"/>
</dbReference>
<dbReference type="GO" id="GO:0016887">
    <property type="term" value="F:ATP hydrolysis activity"/>
    <property type="evidence" value="ECO:0007669"/>
    <property type="project" value="TreeGrafter"/>
</dbReference>
<dbReference type="FunFam" id="3.40.50.300:FF:000398">
    <property type="entry name" value="Type IV pilus assembly ATPase PilB"/>
    <property type="match status" value="1"/>
</dbReference>
<evidence type="ECO:0000256" key="2">
    <source>
        <dbReference type="ARBA" id="ARBA00022741"/>
    </source>
</evidence>
<comment type="caution">
    <text evidence="6">The sequence shown here is derived from an EMBL/GenBank/DDBJ whole genome shotgun (WGS) entry which is preliminary data.</text>
</comment>
<dbReference type="Proteomes" id="UP000585327">
    <property type="component" value="Unassembled WGS sequence"/>
</dbReference>
<dbReference type="EMBL" id="JACETM010000016">
    <property type="protein sequence ID" value="MBA4724030.1"/>
    <property type="molecule type" value="Genomic_DNA"/>
</dbReference>
<dbReference type="InterPro" id="IPR027417">
    <property type="entry name" value="P-loop_NTPase"/>
</dbReference>
<dbReference type="InterPro" id="IPR037257">
    <property type="entry name" value="T2SS_E_N_sf"/>
</dbReference>
<dbReference type="Gene3D" id="3.30.450.90">
    <property type="match status" value="1"/>
</dbReference>
<name>A0A838YKD0_9GAMM</name>
<dbReference type="GO" id="GO:0015628">
    <property type="term" value="P:protein secretion by the type II secretion system"/>
    <property type="evidence" value="ECO:0007669"/>
    <property type="project" value="TreeGrafter"/>
</dbReference>
<dbReference type="Pfam" id="PF22341">
    <property type="entry name" value="GSPE_N1E"/>
    <property type="match status" value="1"/>
</dbReference>
<dbReference type="AlphaFoldDB" id="A0A838YKD0"/>
<dbReference type="PANTHER" id="PTHR30258">
    <property type="entry name" value="TYPE II SECRETION SYSTEM PROTEIN GSPE-RELATED"/>
    <property type="match status" value="1"/>
</dbReference>
<dbReference type="FunFam" id="3.30.450.90:FF:000001">
    <property type="entry name" value="Type II secretion system ATPase GspE"/>
    <property type="match status" value="1"/>
</dbReference>
<accession>A0A838YKD0</accession>
<dbReference type="SUPFAM" id="SSF160246">
    <property type="entry name" value="EspE N-terminal domain-like"/>
    <property type="match status" value="1"/>
</dbReference>
<reference evidence="6 7" key="1">
    <citation type="submission" date="2020-06" db="EMBL/GenBank/DDBJ databases">
        <title>Dysbiosis in marine aquaculture revealed through microbiome analysis: reverse ecology for environmental sustainability.</title>
        <authorList>
            <person name="Haro-Moreno J.M."/>
            <person name="Coutinho F.H."/>
            <person name="Zaragoza-Solas A."/>
            <person name="Picazo A."/>
            <person name="Almagro-Moreno S."/>
            <person name="Lopez-Perez M."/>
        </authorList>
    </citation>
    <scope>NUCLEOTIDE SEQUENCE [LARGE SCALE GENOMIC DNA]</scope>
    <source>
        <strain evidence="6">MCMED-G42</strain>
    </source>
</reference>
<dbReference type="GO" id="GO:0005524">
    <property type="term" value="F:ATP binding"/>
    <property type="evidence" value="ECO:0007669"/>
    <property type="project" value="UniProtKB-KW"/>
</dbReference>
<proteinExistence type="inferred from homology"/>
<sequence length="501" mass="55362">MLDSLKDKENLFSVIPYEYIKEHQLIVTGNDPIEILSPNDITKDMYHEIQRYLGSSFTIKRCSSAEFNEYITNIFSSEAVSNDISEELTDSFDLESFAGSISATEDLLSGNDDAPIIKLINGIISKAIKLRASDIHFEPYEDQIVVRYRVDGILKEVLAQDSKISSVLISRLKIMSGLDISERRLPQDGRVSLSLGDKSIDVRVSSLPSSHGERIVLRILDKQSAQINIDDLGLPEKILKNYKKSLKNPEGIILFTGPTGSGKTTTLYAGLRYLSDSSQNILTVEDPIEYTLRGIGQTQVNTKTGYSFAKGLRAILRQDPDVVMVGEMRDAETAQIGIQSSLTGHLVLSTVHTNSAVAAVARLRDMGIESYLLASSLKTIIAQRLVRRLCNSCKVEDNPDEETLTALNIQTGTMCYTSTGCDECLGSGYKGRIAIAECLHIDKKLREMIHNNASEADIEDYAFQDQDNDSIEQASISLIKTGVTSCDEILRINNLKENASL</sequence>